<organism evidence="1 2">
    <name type="scientific">Choiromyces venosus 120613-1</name>
    <dbReference type="NCBI Taxonomy" id="1336337"/>
    <lineage>
        <taxon>Eukaryota</taxon>
        <taxon>Fungi</taxon>
        <taxon>Dikarya</taxon>
        <taxon>Ascomycota</taxon>
        <taxon>Pezizomycotina</taxon>
        <taxon>Pezizomycetes</taxon>
        <taxon>Pezizales</taxon>
        <taxon>Tuberaceae</taxon>
        <taxon>Choiromyces</taxon>
    </lineage>
</organism>
<proteinExistence type="predicted"/>
<sequence>MIDSSQYLLGSHSRCLNSIFAFTSIGVTGGFRQLPIPSNVVVTGHVYHQLHNITQGSQSLRWFLYDE</sequence>
<evidence type="ECO:0000313" key="2">
    <source>
        <dbReference type="Proteomes" id="UP000276215"/>
    </source>
</evidence>
<name>A0A3N4J286_9PEZI</name>
<dbReference type="AlphaFoldDB" id="A0A3N4J286"/>
<accession>A0A3N4J286</accession>
<dbReference type="EMBL" id="ML120499">
    <property type="protein sequence ID" value="RPA91337.1"/>
    <property type="molecule type" value="Genomic_DNA"/>
</dbReference>
<gene>
    <name evidence="1" type="ORF">L873DRAFT_319880</name>
</gene>
<dbReference type="Proteomes" id="UP000276215">
    <property type="component" value="Unassembled WGS sequence"/>
</dbReference>
<protein>
    <submittedName>
        <fullName evidence="1">Uncharacterized protein</fullName>
    </submittedName>
</protein>
<reference evidence="1 2" key="1">
    <citation type="journal article" date="2018" name="Nat. Ecol. Evol.">
        <title>Pezizomycetes genomes reveal the molecular basis of ectomycorrhizal truffle lifestyle.</title>
        <authorList>
            <person name="Murat C."/>
            <person name="Payen T."/>
            <person name="Noel B."/>
            <person name="Kuo A."/>
            <person name="Morin E."/>
            <person name="Chen J."/>
            <person name="Kohler A."/>
            <person name="Krizsan K."/>
            <person name="Balestrini R."/>
            <person name="Da Silva C."/>
            <person name="Montanini B."/>
            <person name="Hainaut M."/>
            <person name="Levati E."/>
            <person name="Barry K.W."/>
            <person name="Belfiori B."/>
            <person name="Cichocki N."/>
            <person name="Clum A."/>
            <person name="Dockter R.B."/>
            <person name="Fauchery L."/>
            <person name="Guy J."/>
            <person name="Iotti M."/>
            <person name="Le Tacon F."/>
            <person name="Lindquist E.A."/>
            <person name="Lipzen A."/>
            <person name="Malagnac F."/>
            <person name="Mello A."/>
            <person name="Molinier V."/>
            <person name="Miyauchi S."/>
            <person name="Poulain J."/>
            <person name="Riccioni C."/>
            <person name="Rubini A."/>
            <person name="Sitrit Y."/>
            <person name="Splivallo R."/>
            <person name="Traeger S."/>
            <person name="Wang M."/>
            <person name="Zifcakova L."/>
            <person name="Wipf D."/>
            <person name="Zambonelli A."/>
            <person name="Paolocci F."/>
            <person name="Nowrousian M."/>
            <person name="Ottonello S."/>
            <person name="Baldrian P."/>
            <person name="Spatafora J.W."/>
            <person name="Henrissat B."/>
            <person name="Nagy L.G."/>
            <person name="Aury J.M."/>
            <person name="Wincker P."/>
            <person name="Grigoriev I.V."/>
            <person name="Bonfante P."/>
            <person name="Martin F.M."/>
        </authorList>
    </citation>
    <scope>NUCLEOTIDE SEQUENCE [LARGE SCALE GENOMIC DNA]</scope>
    <source>
        <strain evidence="1 2">120613-1</strain>
    </source>
</reference>
<keyword evidence="2" id="KW-1185">Reference proteome</keyword>
<evidence type="ECO:0000313" key="1">
    <source>
        <dbReference type="EMBL" id="RPA91337.1"/>
    </source>
</evidence>